<feature type="compositionally biased region" description="Low complexity" evidence="4">
    <location>
        <begin position="330"/>
        <end position="386"/>
    </location>
</feature>
<organism evidence="5 6">
    <name type="scientific">Hohenbuehelia grisea</name>
    <dbReference type="NCBI Taxonomy" id="104357"/>
    <lineage>
        <taxon>Eukaryota</taxon>
        <taxon>Fungi</taxon>
        <taxon>Dikarya</taxon>
        <taxon>Basidiomycota</taxon>
        <taxon>Agaricomycotina</taxon>
        <taxon>Agaricomycetes</taxon>
        <taxon>Agaricomycetidae</taxon>
        <taxon>Agaricales</taxon>
        <taxon>Pleurotineae</taxon>
        <taxon>Pleurotaceae</taxon>
        <taxon>Hohenbuehelia</taxon>
    </lineage>
</organism>
<keyword evidence="6" id="KW-1185">Reference proteome</keyword>
<keyword evidence="2" id="KW-0344">Guanine-nucleotide releasing factor</keyword>
<dbReference type="InterPro" id="IPR019318">
    <property type="entry name" value="Gua_nucleotide_exch_fac_Ric8"/>
</dbReference>
<accession>A0ABR3J0F3</accession>
<feature type="region of interest" description="Disordered" evidence="4">
    <location>
        <begin position="570"/>
        <end position="644"/>
    </location>
</feature>
<evidence type="ECO:0000256" key="1">
    <source>
        <dbReference type="ARBA" id="ARBA00009049"/>
    </source>
</evidence>
<comment type="similarity">
    <text evidence="1">Belongs to the synembryn family.</text>
</comment>
<reference evidence="6" key="1">
    <citation type="submission" date="2024-06" db="EMBL/GenBank/DDBJ databases">
        <title>Multi-omics analyses provide insights into the biosynthesis of the anticancer antibiotic pleurotin in Hohenbuehelia grisea.</title>
        <authorList>
            <person name="Weaver J.A."/>
            <person name="Alberti F."/>
        </authorList>
    </citation>
    <scope>NUCLEOTIDE SEQUENCE [LARGE SCALE GENOMIC DNA]</scope>
    <source>
        <strain evidence="6">T-177</strain>
    </source>
</reference>
<evidence type="ECO:0008006" key="7">
    <source>
        <dbReference type="Google" id="ProtNLM"/>
    </source>
</evidence>
<dbReference type="PANTHER" id="PTHR12425:SF5">
    <property type="entry name" value="SYNEMBRYN"/>
    <property type="match status" value="1"/>
</dbReference>
<name>A0ABR3J0F3_9AGAR</name>
<proteinExistence type="inferred from homology"/>
<evidence type="ECO:0000313" key="6">
    <source>
        <dbReference type="Proteomes" id="UP001556367"/>
    </source>
</evidence>
<dbReference type="Pfam" id="PF10165">
    <property type="entry name" value="Ric8"/>
    <property type="match status" value="1"/>
</dbReference>
<dbReference type="EMBL" id="JASNQZ010000012">
    <property type="protein sequence ID" value="KAL0949114.1"/>
    <property type="molecule type" value="Genomic_DNA"/>
</dbReference>
<evidence type="ECO:0000256" key="3">
    <source>
        <dbReference type="ARBA" id="ARBA00023186"/>
    </source>
</evidence>
<dbReference type="Proteomes" id="UP001556367">
    <property type="component" value="Unassembled WGS sequence"/>
</dbReference>
<protein>
    <recommendedName>
        <fullName evidence="7">Synembryn-A</fullName>
    </recommendedName>
</protein>
<evidence type="ECO:0000256" key="2">
    <source>
        <dbReference type="ARBA" id="ARBA00022658"/>
    </source>
</evidence>
<evidence type="ECO:0000313" key="5">
    <source>
        <dbReference type="EMBL" id="KAL0949114.1"/>
    </source>
</evidence>
<dbReference type="PANTHER" id="PTHR12425">
    <property type="entry name" value="SYNEMBRYN"/>
    <property type="match status" value="1"/>
</dbReference>
<comment type="caution">
    <text evidence="5">The sequence shown here is derived from an EMBL/GenBank/DDBJ whole genome shotgun (WGS) entry which is preliminary data.</text>
</comment>
<sequence length="644" mass="67875">MAQVLQEYSKLSAASNRAEVSRILGSINDATTFNLAEDTRQELIKVILSDVTTCASDPQGAQNRLSLKDLAQATLALKTLGKKPSGAAVFAVPAALSALLRVVNASALKDYPDASSEALRCIANTLLLAETSRTRWISAEVGGGDASVLLLDKATSPVDIFLASRILFLSTVFVASPSSADFLKRLVETKFSNATGTIIDIITTKVDILISAMQTALPMARDALTDLLKLAFNLLMHYPKLVDCELQDPNASPTASSPKVMGDYWSHDLDGLLPPLLKIFTTLPPTSPSPIGAPLTHAIHGLITIPVAPLAPSWFGTGSVETSRKKKRSSSTSAPSSSRSSRSASRASGSISNPIASGSGAGSLSTSSGTASGPTSPTTPSKPGAFDRALSALSAGARSLSRSPSPRQTPPGDVLQHAFDIFSASLAYFLPGTIDPDDASVRQRASSAAGPGGSADASFDELMSPITILITRLCIADANSRKRLKMWLVPPDLDRKEALEGRDDTLGRCLRLLACVYHSRMKDSVGEMLYAMCDSDATSLSAHVGYGNVAGFLFNKGIMNAPPASANLDAPTTSPTGAPINPITGTEDHETTNNDPEMTEEEKEREAEKLFVLFDRLERTGALPPSQNPIRKAIQEGKYPAPGA</sequence>
<keyword evidence="3" id="KW-0143">Chaperone</keyword>
<gene>
    <name evidence="5" type="ORF">HGRIS_009201</name>
</gene>
<feature type="compositionally biased region" description="Basic and acidic residues" evidence="4">
    <location>
        <begin position="602"/>
        <end position="619"/>
    </location>
</feature>
<evidence type="ECO:0000256" key="4">
    <source>
        <dbReference type="SAM" id="MobiDB-lite"/>
    </source>
</evidence>
<feature type="region of interest" description="Disordered" evidence="4">
    <location>
        <begin position="318"/>
        <end position="386"/>
    </location>
</feature>